<dbReference type="Pfam" id="PF05175">
    <property type="entry name" value="MTS"/>
    <property type="match status" value="1"/>
</dbReference>
<evidence type="ECO:0000256" key="1">
    <source>
        <dbReference type="ARBA" id="ARBA00022603"/>
    </source>
</evidence>
<evidence type="ECO:0000313" key="5">
    <source>
        <dbReference type="Proteomes" id="UP000306147"/>
    </source>
</evidence>
<dbReference type="EMBL" id="SRXT01000005">
    <property type="protein sequence ID" value="TGX52885.1"/>
    <property type="molecule type" value="Genomic_DNA"/>
</dbReference>
<dbReference type="PROSITE" id="PS00092">
    <property type="entry name" value="N6_MTASE"/>
    <property type="match status" value="1"/>
</dbReference>
<organism evidence="4 5">
    <name type="scientific">Sphingomonas gei</name>
    <dbReference type="NCBI Taxonomy" id="1395960"/>
    <lineage>
        <taxon>Bacteria</taxon>
        <taxon>Pseudomonadati</taxon>
        <taxon>Pseudomonadota</taxon>
        <taxon>Alphaproteobacteria</taxon>
        <taxon>Sphingomonadales</taxon>
        <taxon>Sphingomonadaceae</taxon>
        <taxon>Sphingomonas</taxon>
    </lineage>
</organism>
<dbReference type="Gene3D" id="3.40.50.150">
    <property type="entry name" value="Vaccinia Virus protein VP39"/>
    <property type="match status" value="1"/>
</dbReference>
<dbReference type="AlphaFoldDB" id="A0A4S1XAR8"/>
<proteinExistence type="predicted"/>
<dbReference type="InterPro" id="IPR002052">
    <property type="entry name" value="DNA_methylase_N6_adenine_CS"/>
</dbReference>
<dbReference type="GO" id="GO:0003676">
    <property type="term" value="F:nucleic acid binding"/>
    <property type="evidence" value="ECO:0007669"/>
    <property type="project" value="InterPro"/>
</dbReference>
<feature type="domain" description="Methyltransferase small" evidence="3">
    <location>
        <begin position="137"/>
        <end position="249"/>
    </location>
</feature>
<evidence type="ECO:0000259" key="3">
    <source>
        <dbReference type="Pfam" id="PF05175"/>
    </source>
</evidence>
<reference evidence="4 5" key="1">
    <citation type="submission" date="2019-04" db="EMBL/GenBank/DDBJ databases">
        <title>Sphingomonas psychrotolerans sp. nov., isolated from soil in the Tianshan Mountains, Xinjiang, China.</title>
        <authorList>
            <person name="Luo Y."/>
            <person name="Sheng H."/>
        </authorList>
    </citation>
    <scope>NUCLEOTIDE SEQUENCE [LARGE SCALE GENOMIC DNA]</scope>
    <source>
        <strain evidence="4 5">ZFGT-11</strain>
    </source>
</reference>
<name>A0A4S1XAR8_9SPHN</name>
<gene>
    <name evidence="4" type="ORF">E5A73_14785</name>
</gene>
<keyword evidence="4" id="KW-0808">Transferase</keyword>
<evidence type="ECO:0000256" key="2">
    <source>
        <dbReference type="ARBA" id="ARBA00022691"/>
    </source>
</evidence>
<protein>
    <submittedName>
        <fullName evidence="4">Methyltransferase</fullName>
    </submittedName>
</protein>
<comment type="caution">
    <text evidence="4">The sequence shown here is derived from an EMBL/GenBank/DDBJ whole genome shotgun (WGS) entry which is preliminary data.</text>
</comment>
<dbReference type="OrthoDB" id="9800643at2"/>
<dbReference type="InterPro" id="IPR007848">
    <property type="entry name" value="Small_mtfrase_dom"/>
</dbReference>
<dbReference type="GO" id="GO:0032259">
    <property type="term" value="P:methylation"/>
    <property type="evidence" value="ECO:0007669"/>
    <property type="project" value="UniProtKB-KW"/>
</dbReference>
<keyword evidence="5" id="KW-1185">Reference proteome</keyword>
<dbReference type="PANTHER" id="PTHR18895">
    <property type="entry name" value="HEMK METHYLTRANSFERASE"/>
    <property type="match status" value="1"/>
</dbReference>
<dbReference type="InterPro" id="IPR050320">
    <property type="entry name" value="N5-glutamine_MTase"/>
</dbReference>
<keyword evidence="2" id="KW-0949">S-adenosyl-L-methionine</keyword>
<dbReference type="Proteomes" id="UP000306147">
    <property type="component" value="Unassembled WGS sequence"/>
</dbReference>
<accession>A0A4S1XAR8</accession>
<dbReference type="SUPFAM" id="SSF53335">
    <property type="entry name" value="S-adenosyl-L-methionine-dependent methyltransferases"/>
    <property type="match status" value="1"/>
</dbReference>
<evidence type="ECO:0000313" key="4">
    <source>
        <dbReference type="EMBL" id="TGX52885.1"/>
    </source>
</evidence>
<keyword evidence="1 4" id="KW-0489">Methyltransferase</keyword>
<dbReference type="InterPro" id="IPR029063">
    <property type="entry name" value="SAM-dependent_MTases_sf"/>
</dbReference>
<sequence length="312" mass="32666">MMTRTDAALVQLVEALRRRDYRFVTPTPATHARVLARPDRGAARDLEDVLGWSLPFAASLVDAELLGLLEAGGALAATADGMYRSRFRVSRLKDALYLHSAYPTDAADSVFFGPDSYRFADLIEAELGGAPTPPGAVIVDIGTGSGVGALVAAKLCPGAGVWMTDVNPAALRLAAINAAAAGVPVRAVESPTLDAIAEPIDLALANPPYIIDHGARTYRDGGGMLGGQVSVDMAAMAARRLASGGRLILYTGSAIVRGEDPLGAALAALAHAEGCDLRYRELDPDIFGEELDQPAYAEVDRIALVAAIFTKR</sequence>
<dbReference type="PANTHER" id="PTHR18895:SF74">
    <property type="entry name" value="MTRF1L RELEASE FACTOR GLUTAMINE METHYLTRANSFERASE"/>
    <property type="match status" value="1"/>
</dbReference>
<dbReference type="GO" id="GO:0036009">
    <property type="term" value="F:protein-glutamine N-methyltransferase activity"/>
    <property type="evidence" value="ECO:0007669"/>
    <property type="project" value="TreeGrafter"/>
</dbReference>